<keyword evidence="3 15" id="KW-0723">Serine/threonine-protein kinase</keyword>
<evidence type="ECO:0000256" key="4">
    <source>
        <dbReference type="ARBA" id="ARBA00022553"/>
    </source>
</evidence>
<evidence type="ECO:0000259" key="17">
    <source>
        <dbReference type="PROSITE" id="PS50011"/>
    </source>
</evidence>
<dbReference type="SUPFAM" id="SSF56112">
    <property type="entry name" value="Protein kinase-like (PK-like)"/>
    <property type="match status" value="1"/>
</dbReference>
<evidence type="ECO:0000256" key="7">
    <source>
        <dbReference type="ARBA" id="ARBA00022741"/>
    </source>
</evidence>
<feature type="domain" description="Protein kinase" evidence="17">
    <location>
        <begin position="16"/>
        <end position="270"/>
    </location>
</feature>
<evidence type="ECO:0000313" key="18">
    <source>
        <dbReference type="EMBL" id="QSV12635.1"/>
    </source>
</evidence>
<dbReference type="InterPro" id="IPR011009">
    <property type="entry name" value="Kinase-like_dom_sf"/>
</dbReference>
<dbReference type="InterPro" id="IPR000719">
    <property type="entry name" value="Prot_kinase_dom"/>
</dbReference>
<evidence type="ECO:0000256" key="14">
    <source>
        <dbReference type="PROSITE-ProRule" id="PRU10141"/>
    </source>
</evidence>
<dbReference type="FunFam" id="3.30.200.20:FF:000042">
    <property type="entry name" value="Aurora kinase A"/>
    <property type="match status" value="1"/>
</dbReference>
<keyword evidence="8 18" id="KW-0418">Kinase</keyword>
<dbReference type="FunFam" id="1.10.510.10:FF:000658">
    <property type="entry name" value="Protein CBG12184"/>
    <property type="match status" value="1"/>
</dbReference>
<dbReference type="PANTHER" id="PTHR24346:SF102">
    <property type="entry name" value="TESTIS-SPECIFIC SERINE_THREONINE-PROTEIN KINASE 1"/>
    <property type="match status" value="1"/>
</dbReference>
<dbReference type="AlphaFoldDB" id="A0A8A2FD96"/>
<evidence type="ECO:0000256" key="6">
    <source>
        <dbReference type="ARBA" id="ARBA00022723"/>
    </source>
</evidence>
<dbReference type="Gene3D" id="1.10.510.10">
    <property type="entry name" value="Transferase(Phosphotransferase) domain 1"/>
    <property type="match status" value="1"/>
</dbReference>
<keyword evidence="11" id="KW-0460">Magnesium</keyword>
<evidence type="ECO:0000256" key="16">
    <source>
        <dbReference type="SAM" id="MobiDB-lite"/>
    </source>
</evidence>
<keyword evidence="6" id="KW-0479">Metal-binding</keyword>
<dbReference type="GO" id="GO:0007283">
    <property type="term" value="P:spermatogenesis"/>
    <property type="evidence" value="ECO:0007669"/>
    <property type="project" value="UniProtKB-KW"/>
</dbReference>
<dbReference type="GO" id="GO:0005737">
    <property type="term" value="C:cytoplasm"/>
    <property type="evidence" value="ECO:0007669"/>
    <property type="project" value="TreeGrafter"/>
</dbReference>
<dbReference type="GO" id="GO:0000287">
    <property type="term" value="F:magnesium ion binding"/>
    <property type="evidence" value="ECO:0007669"/>
    <property type="project" value="UniProtKB-ARBA"/>
</dbReference>
<accession>A0A8A2FD96</accession>
<evidence type="ECO:0000256" key="8">
    <source>
        <dbReference type="ARBA" id="ARBA00022777"/>
    </source>
</evidence>
<keyword evidence="12" id="KW-0832">Ubl conjugation</keyword>
<dbReference type="PIRSF" id="PIRSF000654">
    <property type="entry name" value="Integrin-linked_kinase"/>
    <property type="match status" value="1"/>
</dbReference>
<keyword evidence="10 14" id="KW-0067">ATP-binding</keyword>
<dbReference type="GO" id="GO:0050321">
    <property type="term" value="F:tau-protein kinase activity"/>
    <property type="evidence" value="ECO:0007669"/>
    <property type="project" value="TreeGrafter"/>
</dbReference>
<evidence type="ECO:0000256" key="10">
    <source>
        <dbReference type="ARBA" id="ARBA00022840"/>
    </source>
</evidence>
<dbReference type="InterPro" id="IPR001245">
    <property type="entry name" value="Ser-Thr/Tyr_kinase_cat_dom"/>
</dbReference>
<protein>
    <submittedName>
        <fullName evidence="18">Testis-specific serine/threonine-protein kinase 1/2</fullName>
    </submittedName>
</protein>
<gene>
    <name evidence="18" type="primary">Tssk1/2</name>
</gene>
<keyword evidence="7 14" id="KW-0547">Nucleotide-binding</keyword>
<evidence type="ECO:0000256" key="11">
    <source>
        <dbReference type="ARBA" id="ARBA00022842"/>
    </source>
</evidence>
<dbReference type="GO" id="GO:0035556">
    <property type="term" value="P:intracellular signal transduction"/>
    <property type="evidence" value="ECO:0007669"/>
    <property type="project" value="TreeGrafter"/>
</dbReference>
<dbReference type="InterPro" id="IPR008271">
    <property type="entry name" value="Ser/Thr_kinase_AS"/>
</dbReference>
<dbReference type="GO" id="GO:0005524">
    <property type="term" value="F:ATP binding"/>
    <property type="evidence" value="ECO:0007669"/>
    <property type="project" value="UniProtKB-UniRule"/>
</dbReference>
<evidence type="ECO:0000256" key="3">
    <source>
        <dbReference type="ARBA" id="ARBA00022527"/>
    </source>
</evidence>
<comment type="similarity">
    <text evidence="15">Belongs to the protein kinase superfamily.</text>
</comment>
<evidence type="ECO:0000256" key="9">
    <source>
        <dbReference type="ARBA" id="ARBA00022782"/>
    </source>
</evidence>
<feature type="binding site" evidence="14">
    <location>
        <position position="45"/>
    </location>
    <ligand>
        <name>ATP</name>
        <dbReference type="ChEBI" id="CHEBI:30616"/>
    </ligand>
</feature>
<dbReference type="SMART" id="SM00220">
    <property type="entry name" value="S_TKc"/>
    <property type="match status" value="1"/>
</dbReference>
<dbReference type="CDD" id="cd14080">
    <property type="entry name" value="STKc_TSSK-like"/>
    <property type="match status" value="1"/>
</dbReference>
<dbReference type="PROSITE" id="PS00108">
    <property type="entry name" value="PROTEIN_KINASE_ST"/>
    <property type="match status" value="1"/>
</dbReference>
<dbReference type="InterPro" id="IPR017441">
    <property type="entry name" value="Protein_kinase_ATP_BS"/>
</dbReference>
<evidence type="ECO:0000256" key="12">
    <source>
        <dbReference type="ARBA" id="ARBA00022843"/>
    </source>
</evidence>
<dbReference type="PROSITE" id="PS50011">
    <property type="entry name" value="PROTEIN_KINASE_DOM"/>
    <property type="match status" value="1"/>
</dbReference>
<keyword evidence="9" id="KW-0221">Differentiation</keyword>
<feature type="region of interest" description="Disordered" evidence="16">
    <location>
        <begin position="273"/>
        <end position="294"/>
    </location>
</feature>
<keyword evidence="2" id="KW-0217">Developmental protein</keyword>
<reference evidence="18" key="1">
    <citation type="submission" date="2020-11" db="EMBL/GenBank/DDBJ databases">
        <title>Expression of the testis-specific serine/threonine kinases suggests their role in spermiogenesis of bay scallop Argopecten irradians.</title>
        <authorList>
            <person name="Xue X."/>
            <person name="Zhang L."/>
            <person name="Bao Z."/>
        </authorList>
    </citation>
    <scope>NUCLEOTIDE SEQUENCE</scope>
</reference>
<name>A0A8A2FD96_ARGIR</name>
<proteinExistence type="evidence at transcript level"/>
<evidence type="ECO:0000256" key="5">
    <source>
        <dbReference type="ARBA" id="ARBA00022679"/>
    </source>
</evidence>
<keyword evidence="4" id="KW-0597">Phosphoprotein</keyword>
<evidence type="ECO:0000256" key="15">
    <source>
        <dbReference type="RuleBase" id="RU000304"/>
    </source>
</evidence>
<comment type="cofactor">
    <cofactor evidence="1">
        <name>Mg(2+)</name>
        <dbReference type="ChEBI" id="CHEBI:18420"/>
    </cofactor>
</comment>
<keyword evidence="13" id="KW-0744">Spermatogenesis</keyword>
<feature type="compositionally biased region" description="Polar residues" evidence="16">
    <location>
        <begin position="282"/>
        <end position="294"/>
    </location>
</feature>
<dbReference type="PANTHER" id="PTHR24346">
    <property type="entry name" value="MAP/MICROTUBULE AFFINITY-REGULATING KINASE"/>
    <property type="match status" value="1"/>
</dbReference>
<sequence>MSGTVDEVAELKKSGYALGALLGEGSYAKVRSAYSSKTNARVAVKIINRKKAPRDFREKFLPRELDIIKMVDHPNVVKLYEIIEFNGKVFMVMEYAGHGDLLEYIKLRGALQEDRAQVMFKQIVLAIGYLHDRKIVHRDMKCENLLLDCMNNIKISDFGFARQYEPSDVSKTFCGSAAYAAPEVLQGIPYHLPSHDIWSMGVILYIMVCASMPYDDSNIKKMVSQQLEKKIGFSRYKKLSSDVKDLIMRLMEVNVKKRPNIVSIKEHPFLQSPQANGECDKNQQAINSSYRQEG</sequence>
<dbReference type="GO" id="GO:0030154">
    <property type="term" value="P:cell differentiation"/>
    <property type="evidence" value="ECO:0007669"/>
    <property type="project" value="UniProtKB-KW"/>
</dbReference>
<evidence type="ECO:0000256" key="13">
    <source>
        <dbReference type="ARBA" id="ARBA00022871"/>
    </source>
</evidence>
<evidence type="ECO:0000256" key="1">
    <source>
        <dbReference type="ARBA" id="ARBA00001946"/>
    </source>
</evidence>
<dbReference type="Pfam" id="PF00069">
    <property type="entry name" value="Pkinase"/>
    <property type="match status" value="1"/>
</dbReference>
<dbReference type="PRINTS" id="PR00109">
    <property type="entry name" value="TYRKINASE"/>
</dbReference>
<dbReference type="EMBL" id="MW273893">
    <property type="protein sequence ID" value="QSV12635.1"/>
    <property type="molecule type" value="mRNA"/>
</dbReference>
<evidence type="ECO:0000256" key="2">
    <source>
        <dbReference type="ARBA" id="ARBA00022473"/>
    </source>
</evidence>
<organism evidence="18">
    <name type="scientific">Argopecten irradians</name>
    <name type="common">Bay scallop</name>
    <name type="synonym">Aequipecten irradians</name>
    <dbReference type="NCBI Taxonomy" id="31199"/>
    <lineage>
        <taxon>Eukaryota</taxon>
        <taxon>Metazoa</taxon>
        <taxon>Spiralia</taxon>
        <taxon>Lophotrochozoa</taxon>
        <taxon>Mollusca</taxon>
        <taxon>Bivalvia</taxon>
        <taxon>Autobranchia</taxon>
        <taxon>Pteriomorphia</taxon>
        <taxon>Pectinida</taxon>
        <taxon>Pectinoidea</taxon>
        <taxon>Pectinidae</taxon>
        <taxon>Argopecten</taxon>
    </lineage>
</organism>
<dbReference type="GO" id="GO:0000226">
    <property type="term" value="P:microtubule cytoskeleton organization"/>
    <property type="evidence" value="ECO:0007669"/>
    <property type="project" value="TreeGrafter"/>
</dbReference>
<keyword evidence="5" id="KW-0808">Transferase</keyword>
<dbReference type="PROSITE" id="PS00107">
    <property type="entry name" value="PROTEIN_KINASE_ATP"/>
    <property type="match status" value="1"/>
</dbReference>